<comment type="similarity">
    <text evidence="2">Belongs to the short-chain dehydrogenases/reductases (SDR) family.</text>
</comment>
<keyword evidence="3" id="KW-0963">Cytoplasm</keyword>
<keyword evidence="5" id="KW-0560">Oxidoreductase</keyword>
<evidence type="ECO:0000256" key="1">
    <source>
        <dbReference type="ARBA" id="ARBA00004496"/>
    </source>
</evidence>
<keyword evidence="4" id="KW-0521">NADP</keyword>
<dbReference type="PROSITE" id="PS00061">
    <property type="entry name" value="ADH_SHORT"/>
    <property type="match status" value="1"/>
</dbReference>
<name>A0ABT2UK70_9BACL</name>
<accession>A0ABT2UK70</accession>
<evidence type="ECO:0000313" key="6">
    <source>
        <dbReference type="EMBL" id="MCU6795007.1"/>
    </source>
</evidence>
<dbReference type="EMBL" id="JAOQIO010000089">
    <property type="protein sequence ID" value="MCU6795007.1"/>
    <property type="molecule type" value="Genomic_DNA"/>
</dbReference>
<dbReference type="RefSeq" id="WP_262686062.1">
    <property type="nucleotide sequence ID" value="NZ_JAOQIO010000089.1"/>
</dbReference>
<dbReference type="InterPro" id="IPR051721">
    <property type="entry name" value="Biopterin_syn/organic_redct"/>
</dbReference>
<gene>
    <name evidence="6" type="ORF">OB236_23145</name>
</gene>
<reference evidence="6 7" key="1">
    <citation type="submission" date="2022-09" db="EMBL/GenBank/DDBJ databases">
        <authorList>
            <person name="Han X.L."/>
            <person name="Wang Q."/>
            <person name="Lu T."/>
        </authorList>
    </citation>
    <scope>NUCLEOTIDE SEQUENCE [LARGE SCALE GENOMIC DNA]</scope>
    <source>
        <strain evidence="6 7">WQ 127069</strain>
    </source>
</reference>
<dbReference type="Pfam" id="PF00106">
    <property type="entry name" value="adh_short"/>
    <property type="match status" value="1"/>
</dbReference>
<dbReference type="Gene3D" id="3.40.50.720">
    <property type="entry name" value="NAD(P)-binding Rossmann-like Domain"/>
    <property type="match status" value="1"/>
</dbReference>
<protein>
    <submittedName>
        <fullName evidence="6">SDR family NAD(P)-dependent oxidoreductase</fullName>
    </submittedName>
</protein>
<evidence type="ECO:0000256" key="5">
    <source>
        <dbReference type="ARBA" id="ARBA00023002"/>
    </source>
</evidence>
<keyword evidence="7" id="KW-1185">Reference proteome</keyword>
<evidence type="ECO:0000313" key="7">
    <source>
        <dbReference type="Proteomes" id="UP001652445"/>
    </source>
</evidence>
<dbReference type="SUPFAM" id="SSF51735">
    <property type="entry name" value="NAD(P)-binding Rossmann-fold domains"/>
    <property type="match status" value="1"/>
</dbReference>
<organism evidence="6 7">
    <name type="scientific">Paenibacillus baimaensis</name>
    <dbReference type="NCBI Taxonomy" id="2982185"/>
    <lineage>
        <taxon>Bacteria</taxon>
        <taxon>Bacillati</taxon>
        <taxon>Bacillota</taxon>
        <taxon>Bacilli</taxon>
        <taxon>Bacillales</taxon>
        <taxon>Paenibacillaceae</taxon>
        <taxon>Paenibacillus</taxon>
    </lineage>
</organism>
<evidence type="ECO:0000256" key="3">
    <source>
        <dbReference type="ARBA" id="ARBA00022490"/>
    </source>
</evidence>
<comment type="caution">
    <text evidence="6">The sequence shown here is derived from an EMBL/GenBank/DDBJ whole genome shotgun (WGS) entry which is preliminary data.</text>
</comment>
<dbReference type="PRINTS" id="PR00081">
    <property type="entry name" value="GDHRDH"/>
</dbReference>
<proteinExistence type="inferred from homology"/>
<comment type="subcellular location">
    <subcellularLocation>
        <location evidence="1">Cytoplasm</location>
    </subcellularLocation>
</comment>
<dbReference type="PANTHER" id="PTHR44085">
    <property type="entry name" value="SEPIAPTERIN REDUCTASE"/>
    <property type="match status" value="1"/>
</dbReference>
<dbReference type="InterPro" id="IPR036291">
    <property type="entry name" value="NAD(P)-bd_dom_sf"/>
</dbReference>
<evidence type="ECO:0000256" key="4">
    <source>
        <dbReference type="ARBA" id="ARBA00022857"/>
    </source>
</evidence>
<dbReference type="InterPro" id="IPR002347">
    <property type="entry name" value="SDR_fam"/>
</dbReference>
<dbReference type="PANTHER" id="PTHR44085:SF2">
    <property type="entry name" value="SEPIAPTERIN REDUCTASE"/>
    <property type="match status" value="1"/>
</dbReference>
<evidence type="ECO:0000256" key="2">
    <source>
        <dbReference type="ARBA" id="ARBA00006484"/>
    </source>
</evidence>
<dbReference type="InterPro" id="IPR020904">
    <property type="entry name" value="Sc_DH/Rdtase_CS"/>
</dbReference>
<dbReference type="Proteomes" id="UP001652445">
    <property type="component" value="Unassembled WGS sequence"/>
</dbReference>
<sequence>MKYFILTGTSRGIGEALAHQLISDEHHLFCISRTPNESLAARKGLDYIQFDLNHTHGIETVINTIFDKIDPVKAESIYLVNNAAVVAPLAPIENSPVDQIIHNIHINLLAPIVLTSLFIHHSSHLPIDKRILNISSASAKHLVPGMSCYSTAKAGLDVFSSSVALEQGSKDNAVKVVSVWPGMIDTHLQEEARNADQETFASSVLFNQVKDKGMLTTPQFAAEQIKELLLGDRFTQGALIENLYA</sequence>